<evidence type="ECO:0000313" key="1">
    <source>
        <dbReference type="EMBL" id="KAI3796802.1"/>
    </source>
</evidence>
<keyword evidence="2" id="KW-1185">Reference proteome</keyword>
<organism evidence="1 2">
    <name type="scientific">Smallanthus sonchifolius</name>
    <dbReference type="NCBI Taxonomy" id="185202"/>
    <lineage>
        <taxon>Eukaryota</taxon>
        <taxon>Viridiplantae</taxon>
        <taxon>Streptophyta</taxon>
        <taxon>Embryophyta</taxon>
        <taxon>Tracheophyta</taxon>
        <taxon>Spermatophyta</taxon>
        <taxon>Magnoliopsida</taxon>
        <taxon>eudicotyledons</taxon>
        <taxon>Gunneridae</taxon>
        <taxon>Pentapetalae</taxon>
        <taxon>asterids</taxon>
        <taxon>campanulids</taxon>
        <taxon>Asterales</taxon>
        <taxon>Asteraceae</taxon>
        <taxon>Asteroideae</taxon>
        <taxon>Heliantheae alliance</taxon>
        <taxon>Millerieae</taxon>
        <taxon>Smallanthus</taxon>
    </lineage>
</organism>
<evidence type="ECO:0000313" key="2">
    <source>
        <dbReference type="Proteomes" id="UP001056120"/>
    </source>
</evidence>
<reference evidence="2" key="1">
    <citation type="journal article" date="2022" name="Mol. Ecol. Resour.">
        <title>The genomes of chicory, endive, great burdock and yacon provide insights into Asteraceae palaeo-polyploidization history and plant inulin production.</title>
        <authorList>
            <person name="Fan W."/>
            <person name="Wang S."/>
            <person name="Wang H."/>
            <person name="Wang A."/>
            <person name="Jiang F."/>
            <person name="Liu H."/>
            <person name="Zhao H."/>
            <person name="Xu D."/>
            <person name="Zhang Y."/>
        </authorList>
    </citation>
    <scope>NUCLEOTIDE SEQUENCE [LARGE SCALE GENOMIC DNA]</scope>
    <source>
        <strain evidence="2">cv. Yunnan</strain>
    </source>
</reference>
<name>A0ACB9HMF4_9ASTR</name>
<reference evidence="1 2" key="2">
    <citation type="journal article" date="2022" name="Mol. Ecol. Resour.">
        <title>The genomes of chicory, endive, great burdock and yacon provide insights into Asteraceae paleo-polyploidization history and plant inulin production.</title>
        <authorList>
            <person name="Fan W."/>
            <person name="Wang S."/>
            <person name="Wang H."/>
            <person name="Wang A."/>
            <person name="Jiang F."/>
            <person name="Liu H."/>
            <person name="Zhao H."/>
            <person name="Xu D."/>
            <person name="Zhang Y."/>
        </authorList>
    </citation>
    <scope>NUCLEOTIDE SEQUENCE [LARGE SCALE GENOMIC DNA]</scope>
    <source>
        <strain evidence="2">cv. Yunnan</strain>
        <tissue evidence="1">Leaves</tissue>
    </source>
</reference>
<accession>A0ACB9HMF4</accession>
<proteinExistence type="predicted"/>
<comment type="caution">
    <text evidence="1">The sequence shown here is derived from an EMBL/GenBank/DDBJ whole genome shotgun (WGS) entry which is preliminary data.</text>
</comment>
<dbReference type="EMBL" id="CM042029">
    <property type="protein sequence ID" value="KAI3796802.1"/>
    <property type="molecule type" value="Genomic_DNA"/>
</dbReference>
<protein>
    <submittedName>
        <fullName evidence="1">Uncharacterized protein</fullName>
    </submittedName>
</protein>
<sequence length="78" mass="8649">MVILISGINYFLTGSWHNFLPSLLRPPCGVCLESADLLLVITSHIASTISSQLFYWCKLPLPSVSFIPDIFIGAIFHL</sequence>
<dbReference type="Proteomes" id="UP001056120">
    <property type="component" value="Linkage Group LG12"/>
</dbReference>
<gene>
    <name evidence="1" type="ORF">L1987_39488</name>
</gene>